<keyword evidence="9" id="KW-0884">PQQ biosynthesis</keyword>
<reference evidence="17 18" key="1">
    <citation type="submission" date="2020-05" db="EMBL/GenBank/DDBJ databases">
        <title>Whole Genome Sequences of Enterobacteriales Associated with the International Space Station.</title>
        <authorList>
            <person name="Bharadwaj A."/>
            <person name="Daudu R."/>
            <person name="Singh N."/>
            <person name="Wood J."/>
            <person name="Debieu M."/>
            <person name="Mason C."/>
            <person name="Wang C."/>
            <person name="Venkateswaran K."/>
        </authorList>
    </citation>
    <scope>NUCLEOTIDE SEQUENCE [LARGE SCALE GENOMIC DNA]</scope>
    <source>
        <strain evidence="17 18">IF5SW-B1</strain>
    </source>
</reference>
<comment type="caution">
    <text evidence="17">The sequence shown here is derived from an EMBL/GenBank/DDBJ whole genome shotgun (WGS) entry which is preliminary data.</text>
</comment>
<evidence type="ECO:0000313" key="17">
    <source>
        <dbReference type="EMBL" id="NUY95192.1"/>
    </source>
</evidence>
<dbReference type="InterPro" id="IPR054740">
    <property type="entry name" value="PqqF_N_2"/>
</dbReference>
<dbReference type="PANTHER" id="PTHR43690">
    <property type="entry name" value="NARDILYSIN"/>
    <property type="match status" value="1"/>
</dbReference>
<evidence type="ECO:0000256" key="7">
    <source>
        <dbReference type="ARBA" id="ARBA00022801"/>
    </source>
</evidence>
<sequence>MRRLEINGLRVELVHQPDARQAAALIQVGAGSHDEPDRWPGLAHLLEHLLFTGSAGWPDDGRLMSWIAAQGGRVNATTLARRSAWFFEVAPPQLADGLARLQDMLCHPLLDHQAIRQEIAVIEAEYQLIQQHQPSRTEAALLHAATSPPAFRRFQIGSRASFGEEMTALQQALRQFHQRHFYAANMQLWLQGPQSLDQLEQLARTFAAALPDGQWQQETPRPMLSVSAGLRLANSTPAALWRSWLLDSSDGVTLWREFLLDEAPGSLLATLRQQRLADRLSLKWLYQADNAVWLALSIDTDQPEAVNALFGRWLAALKQTRQPQQQHYLQLAQQRFAALTPLDQLRERAFGFAPQAGVGAFASWLATLADAPGTTLVCSPQAAEENCHTQGFSLALHPWQPVLPAASSAAEFAFYPLAAPLTHQPLPSQAVPLPHYSAAEPTGHGEADSPTAEAGPDADPASNKTATLLLRPEFFSTFSAAVGHAYGRRLRPLFAALRHSGGQGEWQEVEGVWQLTLQLPHDLAVADWALHQLVQALTPPVDDEPLPPPDTIAIRALLQQLPYQLTSTFSPACWRALLTGGSPALQTLIARRLSALPLPVNPAAPPMRMTAPSGMIALPHASRDNALLLFIPLHQASRASPQQAQQLAALRALALLYEPRFFQRYRVEQQIGYVVSSRYLRCADQDGVLFALQSPDYSALSLLRYCRNFLRSLNEALAGCDLVALKASLHRERLDTPLARLRQLNGLTDPDAAAIEALDVVSLQQLHHDLIQARRRWRVLFTTGGAT</sequence>
<organism evidence="17 18">
    <name type="scientific">Pantoea brenneri</name>
    <dbReference type="NCBI Taxonomy" id="472694"/>
    <lineage>
        <taxon>Bacteria</taxon>
        <taxon>Pseudomonadati</taxon>
        <taxon>Pseudomonadota</taxon>
        <taxon>Gammaproteobacteria</taxon>
        <taxon>Enterobacterales</taxon>
        <taxon>Erwiniaceae</taxon>
        <taxon>Pantoea</taxon>
    </lineage>
</organism>
<feature type="region of interest" description="Disordered" evidence="13">
    <location>
        <begin position="430"/>
        <end position="463"/>
    </location>
</feature>
<feature type="domain" description="Peptidase M16 N-terminal" evidence="14">
    <location>
        <begin position="10"/>
        <end position="145"/>
    </location>
</feature>
<evidence type="ECO:0000256" key="8">
    <source>
        <dbReference type="ARBA" id="ARBA00022833"/>
    </source>
</evidence>
<evidence type="ECO:0000256" key="4">
    <source>
        <dbReference type="ARBA" id="ARBA00015088"/>
    </source>
</evidence>
<comment type="similarity">
    <text evidence="3">Belongs to the peptidase M16 family.</text>
</comment>
<keyword evidence="10" id="KW-0482">Metalloprotease</keyword>
<dbReference type="InterPro" id="IPR011844">
    <property type="entry name" value="PQQ_synth_PqqF"/>
</dbReference>
<dbReference type="Pfam" id="PF00675">
    <property type="entry name" value="Peptidase_M16"/>
    <property type="match status" value="1"/>
</dbReference>
<dbReference type="InterPro" id="IPR001431">
    <property type="entry name" value="Pept_M16_Zn_BS"/>
</dbReference>
<dbReference type="InterPro" id="IPR050626">
    <property type="entry name" value="Peptidase_M16"/>
</dbReference>
<evidence type="ECO:0000256" key="1">
    <source>
        <dbReference type="ARBA" id="ARBA00001947"/>
    </source>
</evidence>
<evidence type="ECO:0000256" key="9">
    <source>
        <dbReference type="ARBA" id="ARBA00022905"/>
    </source>
</evidence>
<dbReference type="EMBL" id="JABWPM010000001">
    <property type="protein sequence ID" value="NUY95192.1"/>
    <property type="molecule type" value="Genomic_DNA"/>
</dbReference>
<dbReference type="RefSeq" id="WP_069728277.1">
    <property type="nucleotide sequence ID" value="NZ_JABWPE010000001.1"/>
</dbReference>
<keyword evidence="5" id="KW-0645">Protease</keyword>
<dbReference type="Proteomes" id="UP000566985">
    <property type="component" value="Unassembled WGS sequence"/>
</dbReference>
<dbReference type="InterPro" id="IPR054734">
    <property type="entry name" value="PqqF-like_C_4"/>
</dbReference>
<name>A0A7Y6TQL2_9GAMM</name>
<evidence type="ECO:0000259" key="15">
    <source>
        <dbReference type="Pfam" id="PF22454"/>
    </source>
</evidence>
<dbReference type="UniPathway" id="UPA00539"/>
<feature type="domain" description="Coenzyme PQQ synthesis protein F-like C-terminal lobe" evidence="16">
    <location>
        <begin position="653"/>
        <end position="728"/>
    </location>
</feature>
<dbReference type="GO" id="GO:0006508">
    <property type="term" value="P:proteolysis"/>
    <property type="evidence" value="ECO:0007669"/>
    <property type="project" value="UniProtKB-KW"/>
</dbReference>
<dbReference type="InterPro" id="IPR011765">
    <property type="entry name" value="Pept_M16_N"/>
</dbReference>
<gene>
    <name evidence="17" type="primary">pqqF</name>
    <name evidence="17" type="ORF">HU668_01820</name>
</gene>
<evidence type="ECO:0000256" key="10">
    <source>
        <dbReference type="ARBA" id="ARBA00023049"/>
    </source>
</evidence>
<evidence type="ECO:0000256" key="3">
    <source>
        <dbReference type="ARBA" id="ARBA00007261"/>
    </source>
</evidence>
<evidence type="ECO:0000256" key="6">
    <source>
        <dbReference type="ARBA" id="ARBA00022723"/>
    </source>
</evidence>
<dbReference type="GO" id="GO:0004222">
    <property type="term" value="F:metalloendopeptidase activity"/>
    <property type="evidence" value="ECO:0007669"/>
    <property type="project" value="InterPro"/>
</dbReference>
<evidence type="ECO:0000259" key="16">
    <source>
        <dbReference type="Pfam" id="PF22456"/>
    </source>
</evidence>
<dbReference type="Gene3D" id="3.30.830.10">
    <property type="entry name" value="Metalloenzyme, LuxS/M16 peptidase-like"/>
    <property type="match status" value="2"/>
</dbReference>
<keyword evidence="8" id="KW-0862">Zinc</keyword>
<keyword evidence="6" id="KW-0479">Metal-binding</keyword>
<evidence type="ECO:0000259" key="14">
    <source>
        <dbReference type="Pfam" id="PF00675"/>
    </source>
</evidence>
<dbReference type="GeneID" id="57343856"/>
<keyword evidence="7 17" id="KW-0378">Hydrolase</keyword>
<dbReference type="PROSITE" id="PS00143">
    <property type="entry name" value="INSULINASE"/>
    <property type="match status" value="1"/>
</dbReference>
<dbReference type="SUPFAM" id="SSF63411">
    <property type="entry name" value="LuxS/MPP-like metallohydrolase"/>
    <property type="match status" value="2"/>
</dbReference>
<dbReference type="Pfam" id="PF22456">
    <property type="entry name" value="PqqF-like_C_4"/>
    <property type="match status" value="1"/>
</dbReference>
<comment type="pathway">
    <text evidence="2">Cofactor biosynthesis; pyrroloquinoline quinone biosynthesis.</text>
</comment>
<dbReference type="InterPro" id="IPR011249">
    <property type="entry name" value="Metalloenz_LuxS/M16"/>
</dbReference>
<evidence type="ECO:0000256" key="13">
    <source>
        <dbReference type="SAM" id="MobiDB-lite"/>
    </source>
</evidence>
<comment type="cofactor">
    <cofactor evidence="1">
        <name>Zn(2+)</name>
        <dbReference type="ChEBI" id="CHEBI:29105"/>
    </cofactor>
</comment>
<comment type="function">
    <text evidence="11">Required for coenzyme pyrroloquinoline quinone (PQQ) biosynthesis. It is thought that this protein is a protease that cleaves peptides bond in a small peptide (gene pqqA), providing the glutamate and tyrosine residues which are necessary for the synthesis of PQQ.</text>
</comment>
<evidence type="ECO:0000313" key="18">
    <source>
        <dbReference type="Proteomes" id="UP000566985"/>
    </source>
</evidence>
<evidence type="ECO:0000256" key="12">
    <source>
        <dbReference type="ARBA" id="ARBA00030977"/>
    </source>
</evidence>
<dbReference type="NCBIfam" id="TIGR02110">
    <property type="entry name" value="PQQ_syn_pqqF"/>
    <property type="match status" value="1"/>
</dbReference>
<evidence type="ECO:0000256" key="5">
    <source>
        <dbReference type="ARBA" id="ARBA00022670"/>
    </source>
</evidence>
<accession>A0A7Y6TQL2</accession>
<dbReference type="GO" id="GO:0008270">
    <property type="term" value="F:zinc ion binding"/>
    <property type="evidence" value="ECO:0007669"/>
    <property type="project" value="InterPro"/>
</dbReference>
<dbReference type="Pfam" id="PF22454">
    <property type="entry name" value="PQQ_syn_pqqF_N_2"/>
    <property type="match status" value="1"/>
</dbReference>
<evidence type="ECO:0000256" key="11">
    <source>
        <dbReference type="ARBA" id="ARBA00024932"/>
    </source>
</evidence>
<protein>
    <recommendedName>
        <fullName evidence="4">Coenzyme PQQ synthesis protein F</fullName>
    </recommendedName>
    <alternativeName>
        <fullName evidence="12">Pyrroloquinoline quinone biosynthesis protein F</fullName>
    </alternativeName>
</protein>
<evidence type="ECO:0000256" key="2">
    <source>
        <dbReference type="ARBA" id="ARBA00004886"/>
    </source>
</evidence>
<feature type="domain" description="Coenzyme PQQ synthesis protein F N-terminal lobe" evidence="15">
    <location>
        <begin position="243"/>
        <end position="372"/>
    </location>
</feature>
<dbReference type="PANTHER" id="PTHR43690:SF18">
    <property type="entry name" value="INSULIN-DEGRADING ENZYME-RELATED"/>
    <property type="match status" value="1"/>
</dbReference>
<dbReference type="GO" id="GO:0018189">
    <property type="term" value="P:pyrroloquinoline quinone biosynthetic process"/>
    <property type="evidence" value="ECO:0007669"/>
    <property type="project" value="UniProtKB-UniPathway"/>
</dbReference>
<dbReference type="AlphaFoldDB" id="A0A7Y6TQL2"/>
<proteinExistence type="inferred from homology"/>